<name>A0ABU6X9Q4_9FABA</name>
<comment type="caution">
    <text evidence="2">The sequence shown here is derived from an EMBL/GenBank/DDBJ whole genome shotgun (WGS) entry which is preliminary data.</text>
</comment>
<dbReference type="EMBL" id="JASCZI010211531">
    <property type="protein sequence ID" value="MED6193915.1"/>
    <property type="molecule type" value="Genomic_DNA"/>
</dbReference>
<organism evidence="2 3">
    <name type="scientific">Stylosanthes scabra</name>
    <dbReference type="NCBI Taxonomy" id="79078"/>
    <lineage>
        <taxon>Eukaryota</taxon>
        <taxon>Viridiplantae</taxon>
        <taxon>Streptophyta</taxon>
        <taxon>Embryophyta</taxon>
        <taxon>Tracheophyta</taxon>
        <taxon>Spermatophyta</taxon>
        <taxon>Magnoliopsida</taxon>
        <taxon>eudicotyledons</taxon>
        <taxon>Gunneridae</taxon>
        <taxon>Pentapetalae</taxon>
        <taxon>rosids</taxon>
        <taxon>fabids</taxon>
        <taxon>Fabales</taxon>
        <taxon>Fabaceae</taxon>
        <taxon>Papilionoideae</taxon>
        <taxon>50 kb inversion clade</taxon>
        <taxon>dalbergioids sensu lato</taxon>
        <taxon>Dalbergieae</taxon>
        <taxon>Pterocarpus clade</taxon>
        <taxon>Stylosanthes</taxon>
    </lineage>
</organism>
<evidence type="ECO:0000313" key="2">
    <source>
        <dbReference type="EMBL" id="MED6193915.1"/>
    </source>
</evidence>
<proteinExistence type="predicted"/>
<feature type="compositionally biased region" description="Gly residues" evidence="1">
    <location>
        <begin position="70"/>
        <end position="83"/>
    </location>
</feature>
<feature type="region of interest" description="Disordered" evidence="1">
    <location>
        <begin position="70"/>
        <end position="91"/>
    </location>
</feature>
<protein>
    <recommendedName>
        <fullName evidence="4">Transposase MuDR plant domain-containing protein</fullName>
    </recommendedName>
</protein>
<gene>
    <name evidence="2" type="ORF">PIB30_023580</name>
</gene>
<evidence type="ECO:0000313" key="3">
    <source>
        <dbReference type="Proteomes" id="UP001341840"/>
    </source>
</evidence>
<accession>A0ABU6X9Q4</accession>
<evidence type="ECO:0000256" key="1">
    <source>
        <dbReference type="SAM" id="MobiDB-lite"/>
    </source>
</evidence>
<keyword evidence="3" id="KW-1185">Reference proteome</keyword>
<sequence>MWYKDSEYKDLATGLREFRNDRDTLDMVRLAKERGSVELYVVHNNREEEGFSEIGYVDVGGDEGGGHVGCGEEGEVGADGGAGEEPASHDDADFDAAEGAYVSSDEVSDSADDMHFTDSDDDLGLDKSGFRFTTHRNDGEVIGKGKKALNADFSGDFGDDNEDLDGGYDQYDGDEDKDETVVKIFPVHKPIEDMARFYAVKMNGEATWQLRSMNLKHNCKQVQRVGIMHAKWLGKGFKKKVELNPKVKIKDLVVKADRK</sequence>
<dbReference type="Proteomes" id="UP001341840">
    <property type="component" value="Unassembled WGS sequence"/>
</dbReference>
<reference evidence="2 3" key="1">
    <citation type="journal article" date="2023" name="Plants (Basel)">
        <title>Bridging the Gap: Combining Genomics and Transcriptomics Approaches to Understand Stylosanthes scabra, an Orphan Legume from the Brazilian Caatinga.</title>
        <authorList>
            <person name="Ferreira-Neto J.R.C."/>
            <person name="da Silva M.D."/>
            <person name="Binneck E."/>
            <person name="de Melo N.F."/>
            <person name="da Silva R.H."/>
            <person name="de Melo A.L.T.M."/>
            <person name="Pandolfi V."/>
            <person name="Bustamante F.O."/>
            <person name="Brasileiro-Vidal A.C."/>
            <person name="Benko-Iseppon A.M."/>
        </authorList>
    </citation>
    <scope>NUCLEOTIDE SEQUENCE [LARGE SCALE GENOMIC DNA]</scope>
    <source>
        <tissue evidence="2">Leaves</tissue>
    </source>
</reference>
<evidence type="ECO:0008006" key="4">
    <source>
        <dbReference type="Google" id="ProtNLM"/>
    </source>
</evidence>